<evidence type="ECO:0000313" key="3">
    <source>
        <dbReference type="Proteomes" id="UP000515856"/>
    </source>
</evidence>
<sequence length="153" mass="17009">MKKLFTALICALIVLGIGGCSSKTNSNKISDPNEVYDSLIDKGYKFNYENGVLNIVGDLKIIFDEEHMSIYTSNTDDNAGFNVGLMDDKLVAVSVYGECAINIDTEKPLSDCDEVDKTSALKSGSEIIDSIEKLNTNYESLYNMCKWYENEKD</sequence>
<protein>
    <submittedName>
        <fullName evidence="2">Uncharacterized protein</fullName>
    </submittedName>
</protein>
<dbReference type="EMBL" id="CP060636">
    <property type="protein sequence ID" value="QNM11736.1"/>
    <property type="molecule type" value="Genomic_DNA"/>
</dbReference>
<evidence type="ECO:0000256" key="1">
    <source>
        <dbReference type="SAM" id="SignalP"/>
    </source>
</evidence>
<keyword evidence="3" id="KW-1185">Reference proteome</keyword>
<accession>A0A7G9GLQ4</accession>
<reference evidence="2 3" key="1">
    <citation type="submission" date="2020-08" db="EMBL/GenBank/DDBJ databases">
        <authorList>
            <person name="Liu C."/>
            <person name="Sun Q."/>
        </authorList>
    </citation>
    <scope>NUCLEOTIDE SEQUENCE [LARGE SCALE GENOMIC DNA]</scope>
    <source>
        <strain evidence="2 3">NSJ-61</strain>
    </source>
</reference>
<evidence type="ECO:0000313" key="2">
    <source>
        <dbReference type="EMBL" id="QNM11736.1"/>
    </source>
</evidence>
<name>A0A7G9GLQ4_9FIRM</name>
<dbReference type="Proteomes" id="UP000515856">
    <property type="component" value="Chromosome"/>
</dbReference>
<dbReference type="AlphaFoldDB" id="A0A7G9GLQ4"/>
<feature type="chain" id="PRO_5028958405" evidence="1">
    <location>
        <begin position="23"/>
        <end position="153"/>
    </location>
</feature>
<dbReference type="KEGG" id="ehn:H9Q80_16030"/>
<proteinExistence type="predicted"/>
<dbReference type="RefSeq" id="WP_117452148.1">
    <property type="nucleotide sequence ID" value="NZ_CP060636.1"/>
</dbReference>
<dbReference type="PROSITE" id="PS51257">
    <property type="entry name" value="PROKAR_LIPOPROTEIN"/>
    <property type="match status" value="1"/>
</dbReference>
<gene>
    <name evidence="2" type="ORF">H9Q80_16030</name>
</gene>
<organism evidence="2 3">
    <name type="scientific">[Eubacterium] hominis</name>
    <dbReference type="NCBI Taxonomy" id="2764325"/>
    <lineage>
        <taxon>Bacteria</taxon>
        <taxon>Bacillati</taxon>
        <taxon>Bacillota</taxon>
        <taxon>Erysipelotrichia</taxon>
        <taxon>Erysipelotrichales</taxon>
        <taxon>Erysipelotrichaceae</taxon>
        <taxon>Amedibacillus</taxon>
    </lineage>
</organism>
<keyword evidence="1" id="KW-0732">Signal</keyword>
<feature type="signal peptide" evidence="1">
    <location>
        <begin position="1"/>
        <end position="22"/>
    </location>
</feature>